<organism evidence="3 4">
    <name type="scientific">Tetracentron sinense</name>
    <name type="common">Spur-leaf</name>
    <dbReference type="NCBI Taxonomy" id="13715"/>
    <lineage>
        <taxon>Eukaryota</taxon>
        <taxon>Viridiplantae</taxon>
        <taxon>Streptophyta</taxon>
        <taxon>Embryophyta</taxon>
        <taxon>Tracheophyta</taxon>
        <taxon>Spermatophyta</taxon>
        <taxon>Magnoliopsida</taxon>
        <taxon>Trochodendrales</taxon>
        <taxon>Trochodendraceae</taxon>
        <taxon>Tetracentron</taxon>
    </lineage>
</organism>
<dbReference type="PROSITE" id="PS50897">
    <property type="entry name" value="CTLH"/>
    <property type="match status" value="1"/>
</dbReference>
<evidence type="ECO:0000259" key="2">
    <source>
        <dbReference type="PROSITE" id="PS50897"/>
    </source>
</evidence>
<dbReference type="Proteomes" id="UP000655225">
    <property type="component" value="Unassembled WGS sequence"/>
</dbReference>
<name>A0A834ZIQ7_TETSI</name>
<dbReference type="SMART" id="SM00668">
    <property type="entry name" value="CTLH"/>
    <property type="match status" value="1"/>
</dbReference>
<gene>
    <name evidence="3" type="ORF">HHK36_008574</name>
</gene>
<dbReference type="PANTHER" id="PTHR12864">
    <property type="entry name" value="RAN BINDING PROTEIN 9-RELATED"/>
    <property type="match status" value="1"/>
</dbReference>
<dbReference type="Pfam" id="PF10607">
    <property type="entry name" value="CTLH"/>
    <property type="match status" value="1"/>
</dbReference>
<dbReference type="InterPro" id="IPR006594">
    <property type="entry name" value="LisH"/>
</dbReference>
<dbReference type="AlphaFoldDB" id="A0A834ZIQ7"/>
<dbReference type="InterPro" id="IPR024964">
    <property type="entry name" value="CTLH/CRA"/>
</dbReference>
<accession>A0A834ZIQ7</accession>
<dbReference type="PROSITE" id="PS50896">
    <property type="entry name" value="LISH"/>
    <property type="match status" value="1"/>
</dbReference>
<dbReference type="InterPro" id="IPR006595">
    <property type="entry name" value="CTLH_C"/>
</dbReference>
<dbReference type="OrthoDB" id="2415936at2759"/>
<feature type="signal peptide" evidence="1">
    <location>
        <begin position="1"/>
        <end position="16"/>
    </location>
</feature>
<evidence type="ECO:0000313" key="3">
    <source>
        <dbReference type="EMBL" id="KAF8406485.1"/>
    </source>
</evidence>
<keyword evidence="4" id="KW-1185">Reference proteome</keyword>
<dbReference type="InterPro" id="IPR050618">
    <property type="entry name" value="Ubq-SigPath_Reg"/>
</dbReference>
<protein>
    <recommendedName>
        <fullName evidence="2">CTLH domain-containing protein</fullName>
    </recommendedName>
</protein>
<evidence type="ECO:0000256" key="1">
    <source>
        <dbReference type="SAM" id="SignalP"/>
    </source>
</evidence>
<feature type="chain" id="PRO_5032333675" description="CTLH domain-containing protein" evidence="1">
    <location>
        <begin position="17"/>
        <end position="353"/>
    </location>
</feature>
<feature type="domain" description="CTLH" evidence="2">
    <location>
        <begin position="161"/>
        <end position="206"/>
    </location>
</feature>
<proteinExistence type="predicted"/>
<dbReference type="EMBL" id="JABCRI010000005">
    <property type="protein sequence ID" value="KAF8406485.1"/>
    <property type="molecule type" value="Genomic_DNA"/>
</dbReference>
<dbReference type="InterPro" id="IPR013144">
    <property type="entry name" value="CRA_dom"/>
</dbReference>
<dbReference type="SMART" id="SM00757">
    <property type="entry name" value="CRA"/>
    <property type="match status" value="1"/>
</dbReference>
<keyword evidence="1" id="KW-0732">Signal</keyword>
<comment type="caution">
    <text evidence="3">The sequence shown here is derived from an EMBL/GenBank/DDBJ whole genome shotgun (WGS) entry which is preliminary data.</text>
</comment>
<sequence>MVVCPIFTVLLRVADGTVRSQVQNNEKNLDERAIVRTCACLNFREKRSYLSSISNLEFLILLKSMMDLDPRDYEHVVINDNDIRNIVLSYLVHNCFKETAESFIACTGMKQPADYPVDMEKRKRRAKEQNMGVFEVTPSSIQRCGECISFLLCSAIFHFALEGNVLKAIELTDQLAHDLLEENKDLHFDLLSLHFVELVCSRKCTEALEFAQTKLTPFGKVQKYVEKLEDFMALLAYEEPEKSPMFHLLGLEYRQHVADSLNRAILAHANLPSNSAMERLVQQTTVVRQCLHQELDKVPKNLSWVLRFLDKVVDKCQFSRNAGNCILEVEVYDRDNTFSILWGLEIAKDHSAR</sequence>
<reference evidence="3 4" key="1">
    <citation type="submission" date="2020-04" db="EMBL/GenBank/DDBJ databases">
        <title>Plant Genome Project.</title>
        <authorList>
            <person name="Zhang R.-G."/>
        </authorList>
    </citation>
    <scope>NUCLEOTIDE SEQUENCE [LARGE SCALE GENOMIC DNA]</scope>
    <source>
        <strain evidence="3">YNK0</strain>
        <tissue evidence="3">Leaf</tissue>
    </source>
</reference>
<evidence type="ECO:0000313" key="4">
    <source>
        <dbReference type="Proteomes" id="UP000655225"/>
    </source>
</evidence>